<keyword evidence="4 5" id="KW-0472">Membrane</keyword>
<sequence>MSKRLLLVSWAMTWEKSAVYALTPTITSMFQANNISGVLTTVLSILQTVLQPMYSKLSDMTGRAEAYTISIVFFMVSFIIMACAQNYNTLIGGQVMYAFGFSGTLVLGPILIGGKMAMLILYCVIHYDVYVDMTDIVNRSMFLALYNFPTIINLFAASAAAQKILETNWRWGYAHVCIVMFVTSAPLIFGLWRIQRKAKQTNLLKTSNALPKSTYQRTLAGKVLWLCIEIDLVGSILLTAGLFLILLPLILANNWGGWGSSITIGTLCAGGGTWILFVIWEKMCAAKPIIPLTSWESKNPAWGVLVVFLIAIINNMMDFQYFLTYLQVTRRLTSQHATYLERGFNVTYVCLPLVIGYMMKHTRRWRPYVWIGASFAVLGPGLMIPARNSHSHDAFIVISQVIFGAATAFINYPILVGIQASVPPTDIAIVIALYEVGTSVAASIGTTIAGSVWNSILPGLFKKHVPGNYQYAKIVQSISYALALPEEQYQGVVVAYDVAMRLLGIIAVCIGALSFLASIPLKGFLLVNEKGHESSSQEDVNVKTLGEESVDEEIVISHTSEMPDKIPS</sequence>
<feature type="transmembrane region" description="Helical" evidence="5">
    <location>
        <begin position="223"/>
        <end position="251"/>
    </location>
</feature>
<feature type="transmembrane region" description="Helical" evidence="5">
    <location>
        <begin position="498"/>
        <end position="521"/>
    </location>
</feature>
<evidence type="ECO:0000256" key="2">
    <source>
        <dbReference type="ARBA" id="ARBA00022692"/>
    </source>
</evidence>
<dbReference type="EMBL" id="JASEJX010000015">
    <property type="protein sequence ID" value="KAK4515226.1"/>
    <property type="molecule type" value="Genomic_DNA"/>
</dbReference>
<proteinExistence type="predicted"/>
<evidence type="ECO:0000313" key="7">
    <source>
        <dbReference type="Proteomes" id="UP001304243"/>
    </source>
</evidence>
<keyword evidence="2 5" id="KW-0812">Transmembrane</keyword>
<evidence type="ECO:0000256" key="1">
    <source>
        <dbReference type="ARBA" id="ARBA00004141"/>
    </source>
</evidence>
<keyword evidence="3 5" id="KW-1133">Transmembrane helix</keyword>
<dbReference type="InterPro" id="IPR011701">
    <property type="entry name" value="MFS"/>
</dbReference>
<dbReference type="GO" id="GO:0005886">
    <property type="term" value="C:plasma membrane"/>
    <property type="evidence" value="ECO:0007669"/>
    <property type="project" value="TreeGrafter"/>
</dbReference>
<dbReference type="GeneID" id="89946538"/>
<dbReference type="Gene3D" id="1.20.1250.20">
    <property type="entry name" value="MFS general substrate transporter like domains"/>
    <property type="match status" value="2"/>
</dbReference>
<feature type="transmembrane region" description="Helical" evidence="5">
    <location>
        <begin position="427"/>
        <end position="453"/>
    </location>
</feature>
<protein>
    <submittedName>
        <fullName evidence="6">Prefoldin subunit 6</fullName>
    </submittedName>
</protein>
<evidence type="ECO:0000256" key="4">
    <source>
        <dbReference type="ARBA" id="ARBA00023136"/>
    </source>
</evidence>
<accession>A0AAN7I062</accession>
<dbReference type="Proteomes" id="UP001304243">
    <property type="component" value="Unassembled WGS sequence"/>
</dbReference>
<organism evidence="6 7">
    <name type="scientific">Mucor velutinosus</name>
    <dbReference type="NCBI Taxonomy" id="708070"/>
    <lineage>
        <taxon>Eukaryota</taxon>
        <taxon>Fungi</taxon>
        <taxon>Fungi incertae sedis</taxon>
        <taxon>Mucoromycota</taxon>
        <taxon>Mucoromycotina</taxon>
        <taxon>Mucoromycetes</taxon>
        <taxon>Mucorales</taxon>
        <taxon>Mucorineae</taxon>
        <taxon>Mucoraceae</taxon>
        <taxon>Mucor</taxon>
    </lineage>
</organism>
<comment type="caution">
    <text evidence="6">The sequence shown here is derived from an EMBL/GenBank/DDBJ whole genome shotgun (WGS) entry which is preliminary data.</text>
</comment>
<feature type="transmembrane region" description="Helical" evidence="5">
    <location>
        <begin position="257"/>
        <end position="280"/>
    </location>
</feature>
<evidence type="ECO:0000313" key="6">
    <source>
        <dbReference type="EMBL" id="KAK4515226.1"/>
    </source>
</evidence>
<comment type="subcellular location">
    <subcellularLocation>
        <location evidence="1">Membrane</location>
        <topology evidence="1">Multi-pass membrane protein</topology>
    </subcellularLocation>
</comment>
<dbReference type="InterPro" id="IPR036259">
    <property type="entry name" value="MFS_trans_sf"/>
</dbReference>
<feature type="transmembrane region" description="Helical" evidence="5">
    <location>
        <begin position="301"/>
        <end position="323"/>
    </location>
</feature>
<feature type="transmembrane region" description="Helical" evidence="5">
    <location>
        <begin position="107"/>
        <end position="130"/>
    </location>
</feature>
<feature type="transmembrane region" description="Helical" evidence="5">
    <location>
        <begin position="66"/>
        <end position="87"/>
    </location>
</feature>
<reference evidence="6 7" key="1">
    <citation type="submission" date="2022-11" db="EMBL/GenBank/DDBJ databases">
        <title>Mucor velutinosus strain NIH1002 WGS.</title>
        <authorList>
            <person name="Subramanian P."/>
            <person name="Mullikin J.C."/>
            <person name="Segre J.A."/>
            <person name="Zelazny A.M."/>
        </authorList>
    </citation>
    <scope>NUCLEOTIDE SEQUENCE [LARGE SCALE GENOMIC DNA]</scope>
    <source>
        <strain evidence="6 7">NIH1002</strain>
    </source>
</reference>
<feature type="transmembrane region" description="Helical" evidence="5">
    <location>
        <begin position="173"/>
        <end position="192"/>
    </location>
</feature>
<name>A0AAN7I062_9FUNG</name>
<dbReference type="Pfam" id="PF07690">
    <property type="entry name" value="MFS_1"/>
    <property type="match status" value="1"/>
</dbReference>
<feature type="transmembrane region" description="Helical" evidence="5">
    <location>
        <begin position="343"/>
        <end position="359"/>
    </location>
</feature>
<keyword evidence="7" id="KW-1185">Reference proteome</keyword>
<evidence type="ECO:0000256" key="3">
    <source>
        <dbReference type="ARBA" id="ARBA00022989"/>
    </source>
</evidence>
<evidence type="ECO:0000256" key="5">
    <source>
        <dbReference type="SAM" id="Phobius"/>
    </source>
</evidence>
<feature type="transmembrane region" description="Helical" evidence="5">
    <location>
        <begin position="368"/>
        <end position="388"/>
    </location>
</feature>
<dbReference type="GO" id="GO:0022857">
    <property type="term" value="F:transmembrane transporter activity"/>
    <property type="evidence" value="ECO:0007669"/>
    <property type="project" value="InterPro"/>
</dbReference>
<gene>
    <name evidence="6" type="primary">YKE2</name>
    <name evidence="6" type="ORF">ATC70_002836</name>
</gene>
<dbReference type="RefSeq" id="XP_064681892.1">
    <property type="nucleotide sequence ID" value="XM_064822206.1"/>
</dbReference>
<feature type="transmembrane region" description="Helical" evidence="5">
    <location>
        <begin position="394"/>
        <end position="415"/>
    </location>
</feature>
<feature type="transmembrane region" description="Helical" evidence="5">
    <location>
        <begin position="142"/>
        <end position="161"/>
    </location>
</feature>
<dbReference type="AlphaFoldDB" id="A0AAN7I062"/>
<dbReference type="SUPFAM" id="SSF103473">
    <property type="entry name" value="MFS general substrate transporter"/>
    <property type="match status" value="1"/>
</dbReference>
<dbReference type="PANTHER" id="PTHR23501:SF87">
    <property type="entry name" value="SIDEROPHORE IRON TRANSPORTER 2"/>
    <property type="match status" value="1"/>
</dbReference>
<dbReference type="PANTHER" id="PTHR23501">
    <property type="entry name" value="MAJOR FACILITATOR SUPERFAMILY"/>
    <property type="match status" value="1"/>
</dbReference>